<gene>
    <name evidence="2" type="ORF">CHU93_01485</name>
</gene>
<protein>
    <submittedName>
        <fullName evidence="2">Aminotransferase</fullName>
    </submittedName>
</protein>
<accession>A0A255Z2N2</accession>
<dbReference type="PANTHER" id="PTHR43510">
    <property type="entry name" value="AMINOTRANSFERASE FUNCTION, HYPOTHETICAL (EUROFUNG)"/>
    <property type="match status" value="1"/>
</dbReference>
<proteinExistence type="predicted"/>
<evidence type="ECO:0000259" key="1">
    <source>
        <dbReference type="Pfam" id="PF00155"/>
    </source>
</evidence>
<dbReference type="GO" id="GO:0030170">
    <property type="term" value="F:pyridoxal phosphate binding"/>
    <property type="evidence" value="ECO:0007669"/>
    <property type="project" value="InterPro"/>
</dbReference>
<dbReference type="GO" id="GO:0008483">
    <property type="term" value="F:transaminase activity"/>
    <property type="evidence" value="ECO:0007669"/>
    <property type="project" value="UniProtKB-KW"/>
</dbReference>
<dbReference type="EMBL" id="NOXT01000055">
    <property type="protein sequence ID" value="OYQ35699.1"/>
    <property type="molecule type" value="Genomic_DNA"/>
</dbReference>
<dbReference type="SUPFAM" id="SSF53383">
    <property type="entry name" value="PLP-dependent transferases"/>
    <property type="match status" value="1"/>
</dbReference>
<name>A0A255Z2N2_9SPHN</name>
<comment type="caution">
    <text evidence="2">The sequence shown here is derived from an EMBL/GenBank/DDBJ whole genome shotgun (WGS) entry which is preliminary data.</text>
</comment>
<organism evidence="2 3">
    <name type="scientific">Sandarakinorhabdus cyanobacteriorum</name>
    <dbReference type="NCBI Taxonomy" id="1981098"/>
    <lineage>
        <taxon>Bacteria</taxon>
        <taxon>Pseudomonadati</taxon>
        <taxon>Pseudomonadota</taxon>
        <taxon>Alphaproteobacteria</taxon>
        <taxon>Sphingomonadales</taxon>
        <taxon>Sphingosinicellaceae</taxon>
        <taxon>Sandarakinorhabdus</taxon>
    </lineage>
</organism>
<dbReference type="Gene3D" id="3.40.640.10">
    <property type="entry name" value="Type I PLP-dependent aspartate aminotransferase-like (Major domain)"/>
    <property type="match status" value="1"/>
</dbReference>
<dbReference type="Proteomes" id="UP000216991">
    <property type="component" value="Unassembled WGS sequence"/>
</dbReference>
<keyword evidence="3" id="KW-1185">Reference proteome</keyword>
<dbReference type="CDD" id="cd00609">
    <property type="entry name" value="AAT_like"/>
    <property type="match status" value="1"/>
</dbReference>
<keyword evidence="2" id="KW-0808">Transferase</keyword>
<feature type="domain" description="Aminotransferase class I/classII large" evidence="1">
    <location>
        <begin position="61"/>
        <end position="367"/>
    </location>
</feature>
<dbReference type="OrthoDB" id="9803354at2"/>
<reference evidence="2 3" key="1">
    <citation type="submission" date="2017-07" db="EMBL/GenBank/DDBJ databases">
        <title>Sandarakinorhabdus cyanobacteriorum sp. nov., a novel bacterium isolated from cyanobacterial aggregates in a eutrophic lake.</title>
        <authorList>
            <person name="Cai H."/>
        </authorList>
    </citation>
    <scope>NUCLEOTIDE SEQUENCE [LARGE SCALE GENOMIC DNA]</scope>
    <source>
        <strain evidence="2 3">TH057</strain>
    </source>
</reference>
<dbReference type="InterPro" id="IPR015424">
    <property type="entry name" value="PyrdxlP-dep_Trfase"/>
</dbReference>
<dbReference type="Gene3D" id="3.90.1150.10">
    <property type="entry name" value="Aspartate Aminotransferase, domain 1"/>
    <property type="match status" value="1"/>
</dbReference>
<dbReference type="AlphaFoldDB" id="A0A255Z2N2"/>
<dbReference type="Pfam" id="PF00155">
    <property type="entry name" value="Aminotran_1_2"/>
    <property type="match status" value="1"/>
</dbReference>
<dbReference type="InterPro" id="IPR015422">
    <property type="entry name" value="PyrdxlP-dep_Trfase_small"/>
</dbReference>
<dbReference type="InterPro" id="IPR004839">
    <property type="entry name" value="Aminotransferase_I/II_large"/>
</dbReference>
<evidence type="ECO:0000313" key="3">
    <source>
        <dbReference type="Proteomes" id="UP000216991"/>
    </source>
</evidence>
<evidence type="ECO:0000313" key="2">
    <source>
        <dbReference type="EMBL" id="OYQ35699.1"/>
    </source>
</evidence>
<dbReference type="PANTHER" id="PTHR43510:SF1">
    <property type="entry name" value="AMINOTRANSFERASE FUNCTION, HYPOTHETICAL (EUROFUNG)"/>
    <property type="match status" value="1"/>
</dbReference>
<keyword evidence="2" id="KW-0032">Aminotransferase</keyword>
<dbReference type="InterPro" id="IPR015421">
    <property type="entry name" value="PyrdxlP-dep_Trfase_major"/>
</dbReference>
<sequence>MRAAESDGIGSTALPEFKLETYLGRWEFTARHHMTASDAETLTVRELLALGGDAALDVLLDTRLSYTEPYGAPDLRAAIAETYDSCAAEDVLCFAGAEEGVYCLYRTLLGPDDHAIVVTPNYQSAETVPLSLCATTGVALDEREAWTLHVHQVAAAIRPNTRVVYINFPHNPTGKILERDRFDDLVALCRLHGIWLFSDEVYRLIERDPARRLPQAVDAYERGVSLNVMSKAYGLPALRVGWIACRDRDLLERMVRLKHYLSICNSAPSERLSLVALRHRKTVLERTRAVARAGYTQVAAFLAEFPELFETYEPDGGVVMFPRYKGANGVERFCRRLVEEAGAVLLPASIYASALTPTPTDRFRIGYGRSNLDDGLAAMRAFIRSNRP</sequence>